<reference evidence="1 2" key="1">
    <citation type="journal article" date="2016" name="Nat. Commun.">
        <title>Thousands of microbial genomes shed light on interconnected biogeochemical processes in an aquifer system.</title>
        <authorList>
            <person name="Anantharaman K."/>
            <person name="Brown C.T."/>
            <person name="Hug L.A."/>
            <person name="Sharon I."/>
            <person name="Castelle C.J."/>
            <person name="Probst A.J."/>
            <person name="Thomas B.C."/>
            <person name="Singh A."/>
            <person name="Wilkins M.J."/>
            <person name="Karaoz U."/>
            <person name="Brodie E.L."/>
            <person name="Williams K.H."/>
            <person name="Hubbard S.S."/>
            <person name="Banfield J.F."/>
        </authorList>
    </citation>
    <scope>NUCLEOTIDE SEQUENCE [LARGE SCALE GENOMIC DNA]</scope>
</reference>
<gene>
    <name evidence="1" type="ORF">A2477_04555</name>
</gene>
<comment type="caution">
    <text evidence="1">The sequence shown here is derived from an EMBL/GenBank/DDBJ whole genome shotgun (WGS) entry which is preliminary data.</text>
</comment>
<protein>
    <submittedName>
        <fullName evidence="1">Uncharacterized protein</fullName>
    </submittedName>
</protein>
<dbReference type="Proteomes" id="UP000177939">
    <property type="component" value="Unassembled WGS sequence"/>
</dbReference>
<accession>A0A1F5TLG8</accession>
<name>A0A1F5TLG8_9BACT</name>
<dbReference type="EMBL" id="MFGL01000038">
    <property type="protein sequence ID" value="OGF39773.1"/>
    <property type="molecule type" value="Genomic_DNA"/>
</dbReference>
<sequence length="139" mass="16029">MNKIFQKEAFVMFCENKKTVIIFGDASFQQELHKALEVYRGDLQGKLFIPSYSRTSMPSAVDIALMQLTSNDDAVFIKREFSHDGTHVLVLDAIINETTVRTLVEYAPHRIHCFNDCATMVAYFRDIVLEQKFFLRQAV</sequence>
<evidence type="ECO:0000313" key="2">
    <source>
        <dbReference type="Proteomes" id="UP000177939"/>
    </source>
</evidence>
<proteinExistence type="predicted"/>
<evidence type="ECO:0000313" key="1">
    <source>
        <dbReference type="EMBL" id="OGF39773.1"/>
    </source>
</evidence>
<organism evidence="1 2">
    <name type="scientific">Candidatus Falkowbacteria bacterium RIFOXYC2_FULL_47_12</name>
    <dbReference type="NCBI Taxonomy" id="1798004"/>
    <lineage>
        <taxon>Bacteria</taxon>
        <taxon>Candidatus Falkowiibacteriota</taxon>
    </lineage>
</organism>
<dbReference type="AlphaFoldDB" id="A0A1F5TLG8"/>